<dbReference type="AlphaFoldDB" id="A0A830E223"/>
<dbReference type="Proteomes" id="UP000657075">
    <property type="component" value="Unassembled WGS sequence"/>
</dbReference>
<evidence type="ECO:0000313" key="2">
    <source>
        <dbReference type="Proteomes" id="UP000657075"/>
    </source>
</evidence>
<evidence type="ECO:0000313" key="1">
    <source>
        <dbReference type="EMBL" id="GGI74681.1"/>
    </source>
</evidence>
<accession>A0A830E223</accession>
<name>A0A830E223_9CREN</name>
<organism evidence="1 2">
    <name type="scientific">Vulcanisaeta souniana JCM 11219</name>
    <dbReference type="NCBI Taxonomy" id="1293586"/>
    <lineage>
        <taxon>Archaea</taxon>
        <taxon>Thermoproteota</taxon>
        <taxon>Thermoprotei</taxon>
        <taxon>Thermoproteales</taxon>
        <taxon>Thermoproteaceae</taxon>
        <taxon>Vulcanisaeta</taxon>
    </lineage>
</organism>
<reference evidence="1" key="2">
    <citation type="submission" date="2020-09" db="EMBL/GenBank/DDBJ databases">
        <authorList>
            <person name="Sun Q."/>
            <person name="Ohkuma M."/>
        </authorList>
    </citation>
    <scope>NUCLEOTIDE SEQUENCE</scope>
    <source>
        <strain evidence="1">JCM 11219</strain>
    </source>
</reference>
<reference evidence="1" key="1">
    <citation type="journal article" date="2014" name="Int. J. Syst. Evol. Microbiol.">
        <title>Complete genome sequence of Corynebacterium casei LMG S-19264T (=DSM 44701T), isolated from a smear-ripened cheese.</title>
        <authorList>
            <consortium name="US DOE Joint Genome Institute (JGI-PGF)"/>
            <person name="Walter F."/>
            <person name="Albersmeier A."/>
            <person name="Kalinowski J."/>
            <person name="Ruckert C."/>
        </authorList>
    </citation>
    <scope>NUCLEOTIDE SEQUENCE</scope>
    <source>
        <strain evidence="1">JCM 11219</strain>
    </source>
</reference>
<comment type="caution">
    <text evidence="1">The sequence shown here is derived from an EMBL/GenBank/DDBJ whole genome shotgun (WGS) entry which is preliminary data.</text>
</comment>
<proteinExistence type="predicted"/>
<dbReference type="EMBL" id="BMNM01000003">
    <property type="protein sequence ID" value="GGI74681.1"/>
    <property type="molecule type" value="Genomic_DNA"/>
</dbReference>
<protein>
    <submittedName>
        <fullName evidence="1">Uncharacterized protein</fullName>
    </submittedName>
</protein>
<sequence>MWLTKTLNELGIDLFLVTKENPALQGRETALKSPPRGTTKLTATIYTSPGEVKITKGNTYLRASFNLVHVGDRNPKTY</sequence>
<gene>
    <name evidence="1" type="ORF">GCM10007112_09260</name>
</gene>